<comment type="caution">
    <text evidence="2">The sequence shown here is derived from an EMBL/GenBank/DDBJ whole genome shotgun (WGS) entry which is preliminary data.</text>
</comment>
<reference evidence="2 3" key="1">
    <citation type="submission" date="2017-06" db="EMBL/GenBank/DDBJ databases">
        <title>Draft genome sequence of a variant of Elsinoe murrayae.</title>
        <authorList>
            <person name="Cheng Q."/>
        </authorList>
    </citation>
    <scope>NUCLEOTIDE SEQUENCE [LARGE SCALE GENOMIC DNA]</scope>
    <source>
        <strain evidence="2 3">CQ-2017a</strain>
    </source>
</reference>
<dbReference type="Proteomes" id="UP000243797">
    <property type="component" value="Unassembled WGS sequence"/>
</dbReference>
<keyword evidence="3" id="KW-1185">Reference proteome</keyword>
<proteinExistence type="predicted"/>
<dbReference type="SUPFAM" id="SSF54909">
    <property type="entry name" value="Dimeric alpha+beta barrel"/>
    <property type="match status" value="1"/>
</dbReference>
<dbReference type="STRING" id="2082308.A0A2K1R2R6"/>
<accession>A0A2K1R2R6</accession>
<evidence type="ECO:0000313" key="3">
    <source>
        <dbReference type="Proteomes" id="UP000243797"/>
    </source>
</evidence>
<evidence type="ECO:0000313" key="2">
    <source>
        <dbReference type="EMBL" id="PNS21584.1"/>
    </source>
</evidence>
<sequence length="142" mass="16432">MVYTLVVHVTAVDDAAVQKLHAKLIEAALVYNRDKGTIDWFVMQEEGNPKNFTVVERYESKDATKIHLENPYWSRFNDYFGPLIVQPMDLRRYDELLPQGAGAASRKYGEAVLPDDKKVDTDPDIWKNIDQYQAHLREQGNY</sequence>
<dbReference type="Gene3D" id="3.30.70.100">
    <property type="match status" value="1"/>
</dbReference>
<feature type="domain" description="ABM" evidence="1">
    <location>
        <begin position="5"/>
        <end position="77"/>
    </location>
</feature>
<dbReference type="InterPro" id="IPR007138">
    <property type="entry name" value="ABM_dom"/>
</dbReference>
<dbReference type="AlphaFoldDB" id="A0A2K1R2R6"/>
<dbReference type="PANTHER" id="PTHR38052:SF1">
    <property type="entry name" value="ABM DOMAIN-CONTAINING PROTEIN"/>
    <property type="match status" value="1"/>
</dbReference>
<dbReference type="OrthoDB" id="194076at2759"/>
<protein>
    <recommendedName>
        <fullName evidence="1">ABM domain-containing protein</fullName>
    </recommendedName>
</protein>
<dbReference type="PANTHER" id="PTHR38052">
    <property type="entry name" value="EXPRESSED PROTEIN"/>
    <property type="match status" value="1"/>
</dbReference>
<evidence type="ECO:0000259" key="1">
    <source>
        <dbReference type="Pfam" id="PF03992"/>
    </source>
</evidence>
<name>A0A2K1R2R6_9PEZI</name>
<organism evidence="2 3">
    <name type="scientific">Sphaceloma murrayae</name>
    <dbReference type="NCBI Taxonomy" id="2082308"/>
    <lineage>
        <taxon>Eukaryota</taxon>
        <taxon>Fungi</taxon>
        <taxon>Dikarya</taxon>
        <taxon>Ascomycota</taxon>
        <taxon>Pezizomycotina</taxon>
        <taxon>Dothideomycetes</taxon>
        <taxon>Dothideomycetidae</taxon>
        <taxon>Myriangiales</taxon>
        <taxon>Elsinoaceae</taxon>
        <taxon>Sphaceloma</taxon>
    </lineage>
</organism>
<dbReference type="EMBL" id="NKHZ01000011">
    <property type="protein sequence ID" value="PNS21584.1"/>
    <property type="molecule type" value="Genomic_DNA"/>
</dbReference>
<dbReference type="InterPro" id="IPR011008">
    <property type="entry name" value="Dimeric_a/b-barrel"/>
</dbReference>
<dbReference type="Pfam" id="PF03992">
    <property type="entry name" value="ABM"/>
    <property type="match status" value="1"/>
</dbReference>
<gene>
    <name evidence="2" type="ORF">CAC42_943</name>
</gene>
<dbReference type="InParanoid" id="A0A2K1R2R6"/>